<proteinExistence type="predicted"/>
<keyword evidence="2" id="KW-0812">Transmembrane</keyword>
<comment type="caution">
    <text evidence="4">The sequence shown here is derived from an EMBL/GenBank/DDBJ whole genome shotgun (WGS) entry which is preliminary data.</text>
</comment>
<feature type="signal peptide" evidence="3">
    <location>
        <begin position="1"/>
        <end position="29"/>
    </location>
</feature>
<evidence type="ECO:0000256" key="2">
    <source>
        <dbReference type="SAM" id="Phobius"/>
    </source>
</evidence>
<gene>
    <name evidence="4" type="ORF">RM779_27125</name>
</gene>
<dbReference type="EMBL" id="JAVREV010000018">
    <property type="protein sequence ID" value="MDT0446238.1"/>
    <property type="molecule type" value="Genomic_DNA"/>
</dbReference>
<protein>
    <submittedName>
        <fullName evidence="4">Choice-of-anchor M domain-containing protein</fullName>
    </submittedName>
</protein>
<feature type="transmembrane region" description="Helical" evidence="2">
    <location>
        <begin position="342"/>
        <end position="365"/>
    </location>
</feature>
<feature type="compositionally biased region" description="Pro residues" evidence="1">
    <location>
        <begin position="250"/>
        <end position="260"/>
    </location>
</feature>
<dbReference type="Proteomes" id="UP001183615">
    <property type="component" value="Unassembled WGS sequence"/>
</dbReference>
<feature type="compositionally biased region" description="Gly residues" evidence="1">
    <location>
        <begin position="292"/>
        <end position="303"/>
    </location>
</feature>
<dbReference type="NCBIfam" id="NF038134">
    <property type="entry name" value="choice_anch_M"/>
    <property type="match status" value="1"/>
</dbReference>
<accession>A0ABU2SBQ0</accession>
<feature type="compositionally biased region" description="Low complexity" evidence="1">
    <location>
        <begin position="304"/>
        <end position="318"/>
    </location>
</feature>
<evidence type="ECO:0000256" key="1">
    <source>
        <dbReference type="SAM" id="MobiDB-lite"/>
    </source>
</evidence>
<organism evidence="4 5">
    <name type="scientific">Streptomyces johnsoniae</name>
    <dbReference type="NCBI Taxonomy" id="3075532"/>
    <lineage>
        <taxon>Bacteria</taxon>
        <taxon>Bacillati</taxon>
        <taxon>Actinomycetota</taxon>
        <taxon>Actinomycetes</taxon>
        <taxon>Kitasatosporales</taxon>
        <taxon>Streptomycetaceae</taxon>
        <taxon>Streptomyces</taxon>
    </lineage>
</organism>
<reference evidence="5" key="1">
    <citation type="submission" date="2023-07" db="EMBL/GenBank/DDBJ databases">
        <title>30 novel species of actinomycetes from the DSMZ collection.</title>
        <authorList>
            <person name="Nouioui I."/>
        </authorList>
    </citation>
    <scope>NUCLEOTIDE SEQUENCE [LARGE SCALE GENOMIC DNA]</scope>
    <source>
        <strain evidence="5">DSM 41886</strain>
    </source>
</reference>
<evidence type="ECO:0000256" key="3">
    <source>
        <dbReference type="SAM" id="SignalP"/>
    </source>
</evidence>
<keyword evidence="2" id="KW-1133">Transmembrane helix</keyword>
<keyword evidence="3" id="KW-0732">Signal</keyword>
<evidence type="ECO:0000313" key="4">
    <source>
        <dbReference type="EMBL" id="MDT0446238.1"/>
    </source>
</evidence>
<evidence type="ECO:0000313" key="5">
    <source>
        <dbReference type="Proteomes" id="UP001183615"/>
    </source>
</evidence>
<feature type="chain" id="PRO_5045096097" evidence="3">
    <location>
        <begin position="30"/>
        <end position="369"/>
    </location>
</feature>
<sequence length="369" mass="38414">MREHAGRAGRAGRALVGAVAACLAVPVLAAPAQAGEEPVRERAVLTGGHLDLAARLDGGALEFHLKDGTVPGRTVWREPNDVILHFDARHEWEIPETAPGVVPEQLGRAGDTVWVDHSVTYGDGLLWPGWNTEEVAAEAVRSPVTATFTGIDGPEGFFLGQWRDDPERGTVVGIDIDSTRPEPGSVELRPGVHAHPLWFFTEEGVYRIRLEMSAVLASGERVDDAATFTAVVGDIDPADVELPGPETPDEPAPPELPEPPAEPEEPEQPEQPGQPEQPEQPEESEVPREPGDIGGPGQTGGAEGPEATAGADDATAAGRVPGTPRPAGGQAAHDALAATGTAVVPALGTAALLAAAAGTLLVRLARHAR</sequence>
<keyword evidence="5" id="KW-1185">Reference proteome</keyword>
<name>A0ABU2SBQ0_9ACTN</name>
<keyword evidence="2" id="KW-0472">Membrane</keyword>
<dbReference type="RefSeq" id="WP_311620397.1">
    <property type="nucleotide sequence ID" value="NZ_JAVREV010000018.1"/>
</dbReference>
<feature type="region of interest" description="Disordered" evidence="1">
    <location>
        <begin position="236"/>
        <end position="333"/>
    </location>
</feature>